<keyword evidence="3 5" id="KW-0067">ATP-binding</keyword>
<keyword evidence="1" id="KW-0813">Transport</keyword>
<dbReference type="InterPro" id="IPR003593">
    <property type="entry name" value="AAA+_ATPase"/>
</dbReference>
<dbReference type="InterPro" id="IPR003439">
    <property type="entry name" value="ABC_transporter-like_ATP-bd"/>
</dbReference>
<dbReference type="Gene3D" id="3.40.50.300">
    <property type="entry name" value="P-loop containing nucleotide triphosphate hydrolases"/>
    <property type="match status" value="1"/>
</dbReference>
<dbReference type="GO" id="GO:0043190">
    <property type="term" value="C:ATP-binding cassette (ABC) transporter complex"/>
    <property type="evidence" value="ECO:0007669"/>
    <property type="project" value="TreeGrafter"/>
</dbReference>
<dbReference type="EMBL" id="CP036339">
    <property type="protein sequence ID" value="QDT71376.1"/>
    <property type="molecule type" value="Genomic_DNA"/>
</dbReference>
<dbReference type="EC" id="3.6.3.-" evidence="5"/>
<dbReference type="PROSITE" id="PS50893">
    <property type="entry name" value="ABC_TRANSPORTER_2"/>
    <property type="match status" value="1"/>
</dbReference>
<evidence type="ECO:0000313" key="6">
    <source>
        <dbReference type="Proteomes" id="UP000317909"/>
    </source>
</evidence>
<dbReference type="SMART" id="SM00382">
    <property type="entry name" value="AAA"/>
    <property type="match status" value="1"/>
</dbReference>
<keyword evidence="5" id="KW-0378">Hydrolase</keyword>
<evidence type="ECO:0000256" key="1">
    <source>
        <dbReference type="ARBA" id="ARBA00022448"/>
    </source>
</evidence>
<evidence type="ECO:0000256" key="3">
    <source>
        <dbReference type="ARBA" id="ARBA00022840"/>
    </source>
</evidence>
<evidence type="ECO:0000259" key="4">
    <source>
        <dbReference type="PROSITE" id="PS50893"/>
    </source>
</evidence>
<accession>A0A517TSM1</accession>
<evidence type="ECO:0000256" key="2">
    <source>
        <dbReference type="ARBA" id="ARBA00022741"/>
    </source>
</evidence>
<dbReference type="GO" id="GO:0016887">
    <property type="term" value="F:ATP hydrolysis activity"/>
    <property type="evidence" value="ECO:0007669"/>
    <property type="project" value="InterPro"/>
</dbReference>
<feature type="domain" description="ABC transporter" evidence="4">
    <location>
        <begin position="6"/>
        <end position="247"/>
    </location>
</feature>
<dbReference type="AlphaFoldDB" id="A0A517TSM1"/>
<keyword evidence="6" id="KW-1185">Reference proteome</keyword>
<keyword evidence="2" id="KW-0547">Nucleotide-binding</keyword>
<organism evidence="5 6">
    <name type="scientific">Lacipirellula limnantheis</name>
    <dbReference type="NCBI Taxonomy" id="2528024"/>
    <lineage>
        <taxon>Bacteria</taxon>
        <taxon>Pseudomonadati</taxon>
        <taxon>Planctomycetota</taxon>
        <taxon>Planctomycetia</taxon>
        <taxon>Pirellulales</taxon>
        <taxon>Lacipirellulaceae</taxon>
        <taxon>Lacipirellula</taxon>
    </lineage>
</organism>
<dbReference type="InterPro" id="IPR050095">
    <property type="entry name" value="ECF_ABC_transporter_ATP-bd"/>
</dbReference>
<reference evidence="5 6" key="1">
    <citation type="submission" date="2019-02" db="EMBL/GenBank/DDBJ databases">
        <title>Deep-cultivation of Planctomycetes and their phenomic and genomic characterization uncovers novel biology.</title>
        <authorList>
            <person name="Wiegand S."/>
            <person name="Jogler M."/>
            <person name="Boedeker C."/>
            <person name="Pinto D."/>
            <person name="Vollmers J."/>
            <person name="Rivas-Marin E."/>
            <person name="Kohn T."/>
            <person name="Peeters S.H."/>
            <person name="Heuer A."/>
            <person name="Rast P."/>
            <person name="Oberbeckmann S."/>
            <person name="Bunk B."/>
            <person name="Jeske O."/>
            <person name="Meyerdierks A."/>
            <person name="Storesund J.E."/>
            <person name="Kallscheuer N."/>
            <person name="Luecker S."/>
            <person name="Lage O.M."/>
            <person name="Pohl T."/>
            <person name="Merkel B.J."/>
            <person name="Hornburger P."/>
            <person name="Mueller R.-W."/>
            <person name="Bruemmer F."/>
            <person name="Labrenz M."/>
            <person name="Spormann A.M."/>
            <person name="Op den Camp H."/>
            <person name="Overmann J."/>
            <person name="Amann R."/>
            <person name="Jetten M.S.M."/>
            <person name="Mascher T."/>
            <person name="Medema M.H."/>
            <person name="Devos D.P."/>
            <person name="Kaster A.-K."/>
            <person name="Ovreas L."/>
            <person name="Rohde M."/>
            <person name="Galperin M.Y."/>
            <person name="Jogler C."/>
        </authorList>
    </citation>
    <scope>NUCLEOTIDE SEQUENCE [LARGE SCALE GENOMIC DNA]</scope>
    <source>
        <strain evidence="5 6">I41</strain>
    </source>
</reference>
<dbReference type="PANTHER" id="PTHR43553:SF3">
    <property type="entry name" value="ABC TRANSPORTER ATP-BINDING PROTEIN MODF"/>
    <property type="match status" value="1"/>
</dbReference>
<dbReference type="Proteomes" id="UP000317909">
    <property type="component" value="Chromosome"/>
</dbReference>
<sequence>MTAPIVELEHVGFRQQQTEILADVSWRLERRRHWAVLGPNGCGKTTMLRIACGYLWPTSGTVRRLGEELVDLGRLRRSIGWVAADLAPRIPADELAIETVVSGRLAQVGLRRLGELQPTEADFAAAGELLDAMRCGELAHKPFGVLSQGERQQMLVARARMVDPLLIVLDEPCAGMDPGVRERFLAWLEQLAGSPTSPSLILVTHHVEEIMPSFESTLVMDRGRIAGAGPTAEVVTAERLELLYGIGVQRLERSAGRLWPIWREA</sequence>
<evidence type="ECO:0000313" key="5">
    <source>
        <dbReference type="EMBL" id="QDT71376.1"/>
    </source>
</evidence>
<dbReference type="OrthoDB" id="9804199at2"/>
<proteinExistence type="predicted"/>
<dbReference type="GO" id="GO:0005524">
    <property type="term" value="F:ATP binding"/>
    <property type="evidence" value="ECO:0007669"/>
    <property type="project" value="UniProtKB-KW"/>
</dbReference>
<dbReference type="Pfam" id="PF00005">
    <property type="entry name" value="ABC_tran"/>
    <property type="match status" value="1"/>
</dbReference>
<protein>
    <submittedName>
        <fullName evidence="5">Putative ABC transporter ATP-binding protein YlmA</fullName>
        <ecNumber evidence="5">3.6.3.-</ecNumber>
    </submittedName>
</protein>
<dbReference type="KEGG" id="llh:I41_05330"/>
<dbReference type="RefSeq" id="WP_145430587.1">
    <property type="nucleotide sequence ID" value="NZ_CP036339.1"/>
</dbReference>
<dbReference type="PANTHER" id="PTHR43553">
    <property type="entry name" value="HEAVY METAL TRANSPORTER"/>
    <property type="match status" value="1"/>
</dbReference>
<name>A0A517TSM1_9BACT</name>
<dbReference type="GO" id="GO:0042626">
    <property type="term" value="F:ATPase-coupled transmembrane transporter activity"/>
    <property type="evidence" value="ECO:0007669"/>
    <property type="project" value="TreeGrafter"/>
</dbReference>
<dbReference type="InterPro" id="IPR027417">
    <property type="entry name" value="P-loop_NTPase"/>
</dbReference>
<dbReference type="SUPFAM" id="SSF52540">
    <property type="entry name" value="P-loop containing nucleoside triphosphate hydrolases"/>
    <property type="match status" value="1"/>
</dbReference>
<gene>
    <name evidence="5" type="primary">ylmA</name>
    <name evidence="5" type="ORF">I41_05330</name>
</gene>